<dbReference type="Proteomes" id="UP000527355">
    <property type="component" value="Unassembled WGS sequence"/>
</dbReference>
<feature type="compositionally biased region" description="Basic residues" evidence="1">
    <location>
        <begin position="39"/>
        <end position="48"/>
    </location>
</feature>
<proteinExistence type="predicted"/>
<organism evidence="2 3">
    <name type="scientific">Myotis myotis</name>
    <name type="common">Greater mouse-eared bat</name>
    <name type="synonym">Vespertilio myotis</name>
    <dbReference type="NCBI Taxonomy" id="51298"/>
    <lineage>
        <taxon>Eukaryota</taxon>
        <taxon>Metazoa</taxon>
        <taxon>Chordata</taxon>
        <taxon>Craniata</taxon>
        <taxon>Vertebrata</taxon>
        <taxon>Euteleostomi</taxon>
        <taxon>Mammalia</taxon>
        <taxon>Eutheria</taxon>
        <taxon>Laurasiatheria</taxon>
        <taxon>Chiroptera</taxon>
        <taxon>Yangochiroptera</taxon>
        <taxon>Vespertilionidae</taxon>
        <taxon>Myotis</taxon>
    </lineage>
</organism>
<reference evidence="2 3" key="1">
    <citation type="journal article" date="2020" name="Nature">
        <title>Six reference-quality genomes reveal evolution of bat adaptations.</title>
        <authorList>
            <person name="Jebb D."/>
            <person name="Huang Z."/>
            <person name="Pippel M."/>
            <person name="Hughes G.M."/>
            <person name="Lavrichenko K."/>
            <person name="Devanna P."/>
            <person name="Winkler S."/>
            <person name="Jermiin L.S."/>
            <person name="Skirmuntt E.C."/>
            <person name="Katzourakis A."/>
            <person name="Burkitt-Gray L."/>
            <person name="Ray D.A."/>
            <person name="Sullivan K.A.M."/>
            <person name="Roscito J.G."/>
            <person name="Kirilenko B.M."/>
            <person name="Davalos L.M."/>
            <person name="Corthals A.P."/>
            <person name="Power M.L."/>
            <person name="Jones G."/>
            <person name="Ransome R.D."/>
            <person name="Dechmann D.K.N."/>
            <person name="Locatelli A.G."/>
            <person name="Puechmaille S.J."/>
            <person name="Fedrigo O."/>
            <person name="Jarvis E.D."/>
            <person name="Hiller M."/>
            <person name="Vernes S.C."/>
            <person name="Myers E.W."/>
            <person name="Teeling E.C."/>
        </authorList>
    </citation>
    <scope>NUCLEOTIDE SEQUENCE [LARGE SCALE GENOMIC DNA]</scope>
    <source>
        <strain evidence="2">MMyoMyo1</strain>
        <tissue evidence="2">Flight muscle</tissue>
    </source>
</reference>
<comment type="caution">
    <text evidence="2">The sequence shown here is derived from an EMBL/GenBank/DDBJ whole genome shotgun (WGS) entry which is preliminary data.</text>
</comment>
<keyword evidence="3" id="KW-1185">Reference proteome</keyword>
<dbReference type="VEuPathDB" id="HostDB:GeneID_118666978"/>
<sequence length="56" mass="6292">MAEGERQAPPDSSEETPPATQSFIIPKKEIHTVPDMGKWKRGCRRLRKPAPFPPPP</sequence>
<evidence type="ECO:0000313" key="3">
    <source>
        <dbReference type="Proteomes" id="UP000527355"/>
    </source>
</evidence>
<dbReference type="EMBL" id="JABWUV010000012">
    <property type="protein sequence ID" value="KAF6315235.1"/>
    <property type="molecule type" value="Genomic_DNA"/>
</dbReference>
<name>A0A7J7UQR9_MYOMY</name>
<evidence type="ECO:0000256" key="1">
    <source>
        <dbReference type="SAM" id="MobiDB-lite"/>
    </source>
</evidence>
<feature type="region of interest" description="Disordered" evidence="1">
    <location>
        <begin position="1"/>
        <end position="56"/>
    </location>
</feature>
<evidence type="ECO:0000313" key="2">
    <source>
        <dbReference type="EMBL" id="KAF6315235.1"/>
    </source>
</evidence>
<accession>A0A7J7UQR9</accession>
<gene>
    <name evidence="2" type="ORF">mMyoMyo1_016028</name>
</gene>
<dbReference type="AlphaFoldDB" id="A0A7J7UQR9"/>
<protein>
    <submittedName>
        <fullName evidence="2">Protein phosphatase 2 phosphatase activator</fullName>
    </submittedName>
</protein>